<dbReference type="Proteomes" id="UP001152622">
    <property type="component" value="Chromosome 21"/>
</dbReference>
<gene>
    <name evidence="2" type="ORF">SKAU_G00405820</name>
</gene>
<organism evidence="2 3">
    <name type="scientific">Synaphobranchus kaupii</name>
    <name type="common">Kaup's arrowtooth eel</name>
    <dbReference type="NCBI Taxonomy" id="118154"/>
    <lineage>
        <taxon>Eukaryota</taxon>
        <taxon>Metazoa</taxon>
        <taxon>Chordata</taxon>
        <taxon>Craniata</taxon>
        <taxon>Vertebrata</taxon>
        <taxon>Euteleostomi</taxon>
        <taxon>Actinopterygii</taxon>
        <taxon>Neopterygii</taxon>
        <taxon>Teleostei</taxon>
        <taxon>Anguilliformes</taxon>
        <taxon>Synaphobranchidae</taxon>
        <taxon>Synaphobranchus</taxon>
    </lineage>
</organism>
<comment type="caution">
    <text evidence="2">The sequence shown here is derived from an EMBL/GenBank/DDBJ whole genome shotgun (WGS) entry which is preliminary data.</text>
</comment>
<evidence type="ECO:0000256" key="1">
    <source>
        <dbReference type="SAM" id="MobiDB-lite"/>
    </source>
</evidence>
<proteinExistence type="predicted"/>
<dbReference type="EMBL" id="JAINUF010000021">
    <property type="protein sequence ID" value="KAJ8334943.1"/>
    <property type="molecule type" value="Genomic_DNA"/>
</dbReference>
<name>A0A9Q1E9Z9_SYNKA</name>
<protein>
    <submittedName>
        <fullName evidence="2">Uncharacterized protein</fullName>
    </submittedName>
</protein>
<reference evidence="2" key="1">
    <citation type="journal article" date="2023" name="Science">
        <title>Genome structures resolve the early diversification of teleost fishes.</title>
        <authorList>
            <person name="Parey E."/>
            <person name="Louis A."/>
            <person name="Montfort J."/>
            <person name="Bouchez O."/>
            <person name="Roques C."/>
            <person name="Iampietro C."/>
            <person name="Lluch J."/>
            <person name="Castinel A."/>
            <person name="Donnadieu C."/>
            <person name="Desvignes T."/>
            <person name="Floi Bucao C."/>
            <person name="Jouanno E."/>
            <person name="Wen M."/>
            <person name="Mejri S."/>
            <person name="Dirks R."/>
            <person name="Jansen H."/>
            <person name="Henkel C."/>
            <person name="Chen W.J."/>
            <person name="Zahm M."/>
            <person name="Cabau C."/>
            <person name="Klopp C."/>
            <person name="Thompson A.W."/>
            <person name="Robinson-Rechavi M."/>
            <person name="Braasch I."/>
            <person name="Lecointre G."/>
            <person name="Bobe J."/>
            <person name="Postlethwait J.H."/>
            <person name="Berthelot C."/>
            <person name="Roest Crollius H."/>
            <person name="Guiguen Y."/>
        </authorList>
    </citation>
    <scope>NUCLEOTIDE SEQUENCE</scope>
    <source>
        <strain evidence="2">WJC10195</strain>
    </source>
</reference>
<sequence>MILTEAALDLTWPGASQATANGGQGMNGLASRDGFNGFREPNGRHAPFTGMGFPLHRGGRADVRTRNRPISLVSNSHISSYDAFRRAPPPDHTRTAPSVHTGMWPSISRWTSFRPACPHTASSEPQARETSVHMAAWSRINKLRATCCAWTRGHSDRA</sequence>
<keyword evidence="3" id="KW-1185">Reference proteome</keyword>
<evidence type="ECO:0000313" key="2">
    <source>
        <dbReference type="EMBL" id="KAJ8334943.1"/>
    </source>
</evidence>
<feature type="region of interest" description="Disordered" evidence="1">
    <location>
        <begin position="15"/>
        <end position="53"/>
    </location>
</feature>
<evidence type="ECO:0000313" key="3">
    <source>
        <dbReference type="Proteomes" id="UP001152622"/>
    </source>
</evidence>
<dbReference type="AlphaFoldDB" id="A0A9Q1E9Z9"/>
<accession>A0A9Q1E9Z9</accession>